<dbReference type="EMBL" id="VJMJ01000232">
    <property type="protein sequence ID" value="KAF0725828.1"/>
    <property type="molecule type" value="Genomic_DNA"/>
</dbReference>
<dbReference type="AlphaFoldDB" id="A0A6G0WES3"/>
<keyword evidence="2" id="KW-1185">Reference proteome</keyword>
<protein>
    <submittedName>
        <fullName evidence="1">Uncharacterized protein</fullName>
    </submittedName>
</protein>
<sequence>MSSALTNYGDIPSRAAIDYQAEDMDYCDAASARPPTWLPNGRLVVLILRPRVDPLAVLTVRDHPLSTTFPLNMLLRCRCSSKKITNYRISRRSAPSKTILIWVQNSEQDH</sequence>
<name>A0A6G0WES3_9STRA</name>
<organism evidence="1 2">
    <name type="scientific">Aphanomyces euteiches</name>
    <dbReference type="NCBI Taxonomy" id="100861"/>
    <lineage>
        <taxon>Eukaryota</taxon>
        <taxon>Sar</taxon>
        <taxon>Stramenopiles</taxon>
        <taxon>Oomycota</taxon>
        <taxon>Saprolegniomycetes</taxon>
        <taxon>Saprolegniales</taxon>
        <taxon>Verrucalvaceae</taxon>
        <taxon>Aphanomyces</taxon>
    </lineage>
</organism>
<reference evidence="1 2" key="1">
    <citation type="submission" date="2019-07" db="EMBL/GenBank/DDBJ databases">
        <title>Genomics analysis of Aphanomyces spp. identifies a new class of oomycete effector associated with host adaptation.</title>
        <authorList>
            <person name="Gaulin E."/>
        </authorList>
    </citation>
    <scope>NUCLEOTIDE SEQUENCE [LARGE SCALE GENOMIC DNA]</scope>
    <source>
        <strain evidence="1 2">ATCC 201684</strain>
    </source>
</reference>
<accession>A0A6G0WES3</accession>
<proteinExistence type="predicted"/>
<evidence type="ECO:0000313" key="1">
    <source>
        <dbReference type="EMBL" id="KAF0725828.1"/>
    </source>
</evidence>
<comment type="caution">
    <text evidence="1">The sequence shown here is derived from an EMBL/GenBank/DDBJ whole genome shotgun (WGS) entry which is preliminary data.</text>
</comment>
<evidence type="ECO:0000313" key="2">
    <source>
        <dbReference type="Proteomes" id="UP000481153"/>
    </source>
</evidence>
<gene>
    <name evidence="1" type="ORF">Ae201684_015790</name>
</gene>
<dbReference type="Proteomes" id="UP000481153">
    <property type="component" value="Unassembled WGS sequence"/>
</dbReference>